<keyword evidence="2" id="KW-0808">Transferase</keyword>
<dbReference type="Pfam" id="PF17042">
    <property type="entry name" value="NBD_C"/>
    <property type="match status" value="1"/>
</dbReference>
<evidence type="ECO:0000313" key="9">
    <source>
        <dbReference type="EMBL" id="MDG0790175.1"/>
    </source>
</evidence>
<dbReference type="SUPFAM" id="SSF142764">
    <property type="entry name" value="YgbK-like"/>
    <property type="match status" value="1"/>
</dbReference>
<evidence type="ECO:0000256" key="5">
    <source>
        <dbReference type="ARBA" id="ARBA00022840"/>
    </source>
</evidence>
<accession>A0A9X4QL71</accession>
<dbReference type="RefSeq" id="WP_277564037.1">
    <property type="nucleotide sequence ID" value="NZ_JAPDHZ010000002.1"/>
</dbReference>
<keyword evidence="6" id="KW-0119">Carbohydrate metabolism</keyword>
<evidence type="ECO:0000256" key="4">
    <source>
        <dbReference type="ARBA" id="ARBA00022777"/>
    </source>
</evidence>
<evidence type="ECO:0000256" key="6">
    <source>
        <dbReference type="ARBA" id="ARBA00023277"/>
    </source>
</evidence>
<keyword evidence="4 9" id="KW-0418">Kinase</keyword>
<gene>
    <name evidence="9" type="ORF">OMP38_04395</name>
</gene>
<evidence type="ECO:0000313" key="10">
    <source>
        <dbReference type="Proteomes" id="UP001153387"/>
    </source>
</evidence>
<comment type="caution">
    <text evidence="9">The sequence shown here is derived from an EMBL/GenBank/DDBJ whole genome shotgun (WGS) entry which is preliminary data.</text>
</comment>
<protein>
    <submittedName>
        <fullName evidence="9">Four-carbon acid sugar kinase family protein</fullName>
    </submittedName>
</protein>
<keyword evidence="5" id="KW-0067">ATP-binding</keyword>
<dbReference type="EMBL" id="JAPDHZ010000002">
    <property type="protein sequence ID" value="MDG0790175.1"/>
    <property type="molecule type" value="Genomic_DNA"/>
</dbReference>
<dbReference type="InterPro" id="IPR037051">
    <property type="entry name" value="4-carb_acid_sugar_kinase_N_sf"/>
</dbReference>
<dbReference type="Gene3D" id="3.40.980.20">
    <property type="entry name" value="Four-carbon acid sugar kinase, nucleotide binding domain"/>
    <property type="match status" value="1"/>
</dbReference>
<evidence type="ECO:0000259" key="8">
    <source>
        <dbReference type="Pfam" id="PF17042"/>
    </source>
</evidence>
<evidence type="ECO:0000256" key="1">
    <source>
        <dbReference type="ARBA" id="ARBA00005715"/>
    </source>
</evidence>
<dbReference type="Pfam" id="PF07005">
    <property type="entry name" value="SBD_N"/>
    <property type="match status" value="1"/>
</dbReference>
<dbReference type="GO" id="GO:0005524">
    <property type="term" value="F:ATP binding"/>
    <property type="evidence" value="ECO:0007669"/>
    <property type="project" value="UniProtKB-KW"/>
</dbReference>
<evidence type="ECO:0000256" key="2">
    <source>
        <dbReference type="ARBA" id="ARBA00022679"/>
    </source>
</evidence>
<dbReference type="InterPro" id="IPR042213">
    <property type="entry name" value="NBD_C_sf"/>
</dbReference>
<dbReference type="InterPro" id="IPR010737">
    <property type="entry name" value="4-carb_acid_sugar_kinase_N"/>
</dbReference>
<dbReference type="InterPro" id="IPR031475">
    <property type="entry name" value="NBD_C"/>
</dbReference>
<feature type="domain" description="Four-carbon acid sugar kinase nucleotide binding" evidence="8">
    <location>
        <begin position="277"/>
        <end position="449"/>
    </location>
</feature>
<dbReference type="Proteomes" id="UP001153387">
    <property type="component" value="Unassembled WGS sequence"/>
</dbReference>
<evidence type="ECO:0000259" key="7">
    <source>
        <dbReference type="Pfam" id="PF07005"/>
    </source>
</evidence>
<name>A0A9X4QL71_9BACL</name>
<proteinExistence type="inferred from homology"/>
<dbReference type="AlphaFoldDB" id="A0A9X4QL71"/>
<keyword evidence="3" id="KW-0547">Nucleotide-binding</keyword>
<organism evidence="9 10">
    <name type="scientific">Cohnella ginsengisoli</name>
    <dbReference type="NCBI Taxonomy" id="425004"/>
    <lineage>
        <taxon>Bacteria</taxon>
        <taxon>Bacillati</taxon>
        <taxon>Bacillota</taxon>
        <taxon>Bacilli</taxon>
        <taxon>Bacillales</taxon>
        <taxon>Paenibacillaceae</taxon>
        <taxon>Cohnella</taxon>
    </lineage>
</organism>
<dbReference type="Gene3D" id="3.40.50.10840">
    <property type="entry name" value="Putative sugar-binding, N-terminal domain"/>
    <property type="match status" value="1"/>
</dbReference>
<reference evidence="9 10" key="1">
    <citation type="submission" date="2022-10" db="EMBL/GenBank/DDBJ databases">
        <title>Comparative genomic analysis of Cohnella hashimotonis sp. nov., isolated from the International Space Station.</title>
        <authorList>
            <person name="Simpson A."/>
            <person name="Venkateswaran K."/>
        </authorList>
    </citation>
    <scope>NUCLEOTIDE SEQUENCE [LARGE SCALE GENOMIC DNA]</scope>
    <source>
        <strain evidence="9 10">DSM 18997</strain>
    </source>
</reference>
<keyword evidence="10" id="KW-1185">Reference proteome</keyword>
<comment type="similarity">
    <text evidence="1">Belongs to the four-carbon acid sugar kinase family.</text>
</comment>
<sequence length="456" mass="48793">MTSELLLSYYADDFTGSTDVMEALALGGVRTVLFLAPPSAELLATRFRGIRAFGIAGVSRSMSPAEMEAELGPVFAYLRASGTPVVHYKMCSTFDSSPDIGSIGKAAELGRAAFGDAHPIPLLVGAPALGRYTVFGNHFAKGGNTVHRLDRHPTMSRHPVTPMDEADLRLHLAKQTKLTVGLMDILALDGDEASAAERLKRLLAEEPELVLFDVLDEERLERAGALIWQEAAERGSRFVIGSSGVEYALCAHWRRTGLTEPDVALFEARGPVKQLFAVSGSCSPVTEAQIGYALANGFRGIPVDVERLVVPDEAEAYRGKLREEALAVLGDGSSPLLYTALGPENLQTERLRSSMARAGHASLDTGRLLGEQLGKLTREVVGTAGLQRFLVAGGDTSGYVTRELGIYGLECLMPIAPGGPLCLSHAENPAFDGKELALKGGQVGVDDYFVRVRDGR</sequence>
<feature type="domain" description="Four-carbon acid sugar kinase N-terminal" evidence="7">
    <location>
        <begin position="8"/>
        <end position="249"/>
    </location>
</feature>
<evidence type="ECO:0000256" key="3">
    <source>
        <dbReference type="ARBA" id="ARBA00022741"/>
    </source>
</evidence>
<dbReference type="GO" id="GO:0016301">
    <property type="term" value="F:kinase activity"/>
    <property type="evidence" value="ECO:0007669"/>
    <property type="project" value="UniProtKB-KW"/>
</dbReference>